<dbReference type="PANTHER" id="PTHR33362:SF7">
    <property type="entry name" value="SLL1103 PROTEIN"/>
    <property type="match status" value="1"/>
</dbReference>
<feature type="transmembrane region" description="Helical" evidence="8">
    <location>
        <begin position="319"/>
        <end position="337"/>
    </location>
</feature>
<gene>
    <name evidence="10" type="ORF">GCM10011517_27690</name>
</gene>
<evidence type="ECO:0000256" key="1">
    <source>
        <dbReference type="ARBA" id="ARBA00004429"/>
    </source>
</evidence>
<evidence type="ECO:0000256" key="6">
    <source>
        <dbReference type="ARBA" id="ARBA00023136"/>
    </source>
</evidence>
<comment type="subcellular location">
    <subcellularLocation>
        <location evidence="1 7">Cell inner membrane</location>
        <topology evidence="1 7">Multi-pass membrane protein</topology>
    </subcellularLocation>
</comment>
<evidence type="ECO:0000313" key="11">
    <source>
        <dbReference type="Proteomes" id="UP000606730"/>
    </source>
</evidence>
<feature type="transmembrane region" description="Helical" evidence="8">
    <location>
        <begin position="200"/>
        <end position="221"/>
    </location>
</feature>
<feature type="transmembrane region" description="Helical" evidence="8">
    <location>
        <begin position="437"/>
        <end position="453"/>
    </location>
</feature>
<keyword evidence="4 8" id="KW-0812">Transmembrane</keyword>
<proteinExistence type="predicted"/>
<dbReference type="InterPro" id="IPR010656">
    <property type="entry name" value="DctM"/>
</dbReference>
<feature type="transmembrane region" description="Helical" evidence="8">
    <location>
        <begin position="511"/>
        <end position="533"/>
    </location>
</feature>
<evidence type="ECO:0000256" key="7">
    <source>
        <dbReference type="RuleBase" id="RU369079"/>
    </source>
</evidence>
<feature type="transmembrane region" description="Helical" evidence="8">
    <location>
        <begin position="406"/>
        <end position="430"/>
    </location>
</feature>
<feature type="transmembrane region" description="Helical" evidence="8">
    <location>
        <begin position="381"/>
        <end position="400"/>
    </location>
</feature>
<feature type="domain" description="TRAP C4-dicarboxylate transport system permease DctM subunit" evidence="9">
    <location>
        <begin position="24"/>
        <end position="535"/>
    </location>
</feature>
<keyword evidence="3 7" id="KW-0997">Cell inner membrane</keyword>
<sequence length="541" mass="58455">MEFLAMFSWMKVGDVATLSLILLLGMFFLLAIGMPLGFASAFLAVAVIVMKFGPEVSFGRFGSGPMSILAQAVYRQMTNYVLISVPLFIFMASLLERSGIARDMYNSLNMWLSRTRGGIAIVTSIMAVIMAAMSGIIGGEVVLLGLIALPQMLRLGYNQNLAIGTICASGSLGTMIPPSIVLIFYGLVTETSIKALFTASFLPGFMLASFFIIYIVVRTNLNPSLAPLPEEDPDAPKGKQKFLMFVGFLSRFGLWILGALILRNLFFTAMGQNTVAEGVDPIALGMVSDLPWLFGALVLAGVLMFLIGKERVNTGWDMGKGLIAPVVVIGVVLGSIYMGITGITEAAGMGVVAVFTIGLIRREMTFEIVWDSLMRTLKSTGTIIWVTIGAASLAAAYTLAGGPTYVANMIVAAELPTMGIILVMMVIFLIMGMFMDWVGIVLLIMPVFLPIVLKLPVEEIGVFGELNPRHVAIWFGVVFCMNMQVSFLSPPFGPAAFYLKSVAPPHISLTAIFRGFLPFIVLQLLALSVLLIWPNIISIFL</sequence>
<evidence type="ECO:0000256" key="8">
    <source>
        <dbReference type="SAM" id="Phobius"/>
    </source>
</evidence>
<reference evidence="10" key="1">
    <citation type="journal article" date="2014" name="Int. J. Syst. Evol. Microbiol.">
        <title>Complete genome sequence of Corynebacterium casei LMG S-19264T (=DSM 44701T), isolated from a smear-ripened cheese.</title>
        <authorList>
            <consortium name="US DOE Joint Genome Institute (JGI-PGF)"/>
            <person name="Walter F."/>
            <person name="Albersmeier A."/>
            <person name="Kalinowski J."/>
            <person name="Ruckert C."/>
        </authorList>
    </citation>
    <scope>NUCLEOTIDE SEQUENCE</scope>
    <source>
        <strain evidence="10">CGMCC 1.16012</strain>
    </source>
</reference>
<dbReference type="PANTHER" id="PTHR33362">
    <property type="entry name" value="SIALIC ACID TRAP TRANSPORTER PERMEASE PROTEIN SIAT-RELATED"/>
    <property type="match status" value="1"/>
</dbReference>
<evidence type="ECO:0000256" key="5">
    <source>
        <dbReference type="ARBA" id="ARBA00022989"/>
    </source>
</evidence>
<evidence type="ECO:0000256" key="2">
    <source>
        <dbReference type="ARBA" id="ARBA00022475"/>
    </source>
</evidence>
<protein>
    <submittedName>
        <fullName evidence="10">C4-dicarboxylate ABC transporter</fullName>
    </submittedName>
</protein>
<feature type="transmembrane region" description="Helical" evidence="8">
    <location>
        <begin position="12"/>
        <end position="32"/>
    </location>
</feature>
<dbReference type="InterPro" id="IPR004681">
    <property type="entry name" value="TRAP_DctM"/>
</dbReference>
<feature type="transmembrane region" description="Helical" evidence="8">
    <location>
        <begin position="120"/>
        <end position="149"/>
    </location>
</feature>
<dbReference type="Pfam" id="PF06808">
    <property type="entry name" value="DctM"/>
    <property type="match status" value="1"/>
</dbReference>
<name>A0A917AJX5_9RHOB</name>
<feature type="transmembrane region" description="Helical" evidence="8">
    <location>
        <begin position="79"/>
        <end position="100"/>
    </location>
</feature>
<comment type="function">
    <text evidence="7">Part of the tripartite ATP-independent periplasmic (TRAP) transport system.</text>
</comment>
<feature type="transmembrane region" description="Helical" evidence="8">
    <location>
        <begin position="161"/>
        <end position="188"/>
    </location>
</feature>
<feature type="transmembrane region" description="Helical" evidence="8">
    <location>
        <begin position="282"/>
        <end position="307"/>
    </location>
</feature>
<dbReference type="GO" id="GO:0005886">
    <property type="term" value="C:plasma membrane"/>
    <property type="evidence" value="ECO:0007669"/>
    <property type="project" value="UniProtKB-SubCell"/>
</dbReference>
<dbReference type="EMBL" id="BMKN01000002">
    <property type="protein sequence ID" value="GGE58437.1"/>
    <property type="molecule type" value="Genomic_DNA"/>
</dbReference>
<evidence type="ECO:0000259" key="9">
    <source>
        <dbReference type="Pfam" id="PF06808"/>
    </source>
</evidence>
<keyword evidence="7" id="KW-0813">Transport</keyword>
<evidence type="ECO:0000256" key="3">
    <source>
        <dbReference type="ARBA" id="ARBA00022519"/>
    </source>
</evidence>
<keyword evidence="5 8" id="KW-1133">Transmembrane helix</keyword>
<feature type="transmembrane region" description="Helical" evidence="8">
    <location>
        <begin position="473"/>
        <end position="499"/>
    </location>
</feature>
<feature type="transmembrane region" description="Helical" evidence="8">
    <location>
        <begin position="242"/>
        <end position="262"/>
    </location>
</feature>
<comment type="caution">
    <text evidence="10">The sequence shown here is derived from an EMBL/GenBank/DDBJ whole genome shotgun (WGS) entry which is preliminary data.</text>
</comment>
<dbReference type="GO" id="GO:0022857">
    <property type="term" value="F:transmembrane transporter activity"/>
    <property type="evidence" value="ECO:0007669"/>
    <property type="project" value="UniProtKB-UniRule"/>
</dbReference>
<evidence type="ECO:0000256" key="4">
    <source>
        <dbReference type="ARBA" id="ARBA00022692"/>
    </source>
</evidence>
<organism evidence="10 11">
    <name type="scientific">Actibacterium pelagium</name>
    <dbReference type="NCBI Taxonomy" id="2029103"/>
    <lineage>
        <taxon>Bacteria</taxon>
        <taxon>Pseudomonadati</taxon>
        <taxon>Pseudomonadota</taxon>
        <taxon>Alphaproteobacteria</taxon>
        <taxon>Rhodobacterales</taxon>
        <taxon>Roseobacteraceae</taxon>
        <taxon>Actibacterium</taxon>
    </lineage>
</organism>
<dbReference type="Proteomes" id="UP000606730">
    <property type="component" value="Unassembled WGS sequence"/>
</dbReference>
<reference evidence="10" key="2">
    <citation type="submission" date="2020-09" db="EMBL/GenBank/DDBJ databases">
        <authorList>
            <person name="Sun Q."/>
            <person name="Zhou Y."/>
        </authorList>
    </citation>
    <scope>NUCLEOTIDE SEQUENCE</scope>
    <source>
        <strain evidence="10">CGMCC 1.16012</strain>
    </source>
</reference>
<evidence type="ECO:0000313" key="10">
    <source>
        <dbReference type="EMBL" id="GGE58437.1"/>
    </source>
</evidence>
<keyword evidence="2" id="KW-1003">Cell membrane</keyword>
<accession>A0A917AJX5</accession>
<keyword evidence="6 8" id="KW-0472">Membrane</keyword>
<dbReference type="AlphaFoldDB" id="A0A917AJX5"/>
<keyword evidence="11" id="KW-1185">Reference proteome</keyword>